<comment type="catalytic activity">
    <reaction evidence="1">
        <text>RNA(n) + a ribonucleoside 5'-triphosphate = RNA(n+1) + diphosphate</text>
        <dbReference type="Rhea" id="RHEA:21248"/>
        <dbReference type="Rhea" id="RHEA-COMP:14527"/>
        <dbReference type="Rhea" id="RHEA-COMP:17342"/>
        <dbReference type="ChEBI" id="CHEBI:33019"/>
        <dbReference type="ChEBI" id="CHEBI:61557"/>
        <dbReference type="ChEBI" id="CHEBI:140395"/>
        <dbReference type="EC" id="2.7.7.48"/>
    </reaction>
</comment>
<reference evidence="4" key="1">
    <citation type="journal article" date="2014" name="Genome Announc.">
        <title>Draft genome sequence of Rhodosporidium toruloides CECT1137, an oleaginous yeast of biotechnological interest.</title>
        <authorList>
            <person name="Morin N."/>
            <person name="Calcas X."/>
            <person name="Devillers H."/>
            <person name="Durrens P."/>
            <person name="Sherman D.J."/>
            <person name="Nicaud J.-M."/>
            <person name="Neuveglise C."/>
        </authorList>
    </citation>
    <scope>NUCLEOTIDE SEQUENCE</scope>
    <source>
        <strain evidence="4">CECT1137</strain>
    </source>
</reference>
<dbReference type="GO" id="GO:0031380">
    <property type="term" value="C:nuclear RNA-directed RNA polymerase complex"/>
    <property type="evidence" value="ECO:0007669"/>
    <property type="project" value="TreeGrafter"/>
</dbReference>
<feature type="domain" description="RDRP core" evidence="3">
    <location>
        <begin position="458"/>
        <end position="988"/>
    </location>
</feature>
<name>A0A061B1Y4_RHOTO</name>
<dbReference type="GO" id="GO:0030422">
    <property type="term" value="P:siRNA processing"/>
    <property type="evidence" value="ECO:0007669"/>
    <property type="project" value="TreeGrafter"/>
</dbReference>
<keyword evidence="1" id="KW-0548">Nucleotidyltransferase</keyword>
<keyword evidence="1" id="KW-0808">Transferase</keyword>
<feature type="compositionally biased region" description="Polar residues" evidence="2">
    <location>
        <begin position="630"/>
        <end position="643"/>
    </location>
</feature>
<dbReference type="OrthoDB" id="10055769at2759"/>
<feature type="compositionally biased region" description="Low complexity" evidence="2">
    <location>
        <begin position="1074"/>
        <end position="1095"/>
    </location>
</feature>
<protein>
    <recommendedName>
        <fullName evidence="1">RNA-dependent RNA polymerase</fullName>
        <ecNumber evidence="1">2.7.7.48</ecNumber>
    </recommendedName>
</protein>
<dbReference type="PANTHER" id="PTHR23079">
    <property type="entry name" value="RNA-DEPENDENT RNA POLYMERASE"/>
    <property type="match status" value="1"/>
</dbReference>
<dbReference type="EC" id="2.7.7.48" evidence="1"/>
<comment type="similarity">
    <text evidence="1">Belongs to the RdRP family.</text>
</comment>
<keyword evidence="1" id="KW-0696">RNA-directed RNA polymerase</keyword>
<dbReference type="GO" id="GO:0003968">
    <property type="term" value="F:RNA-directed RNA polymerase activity"/>
    <property type="evidence" value="ECO:0007669"/>
    <property type="project" value="UniProtKB-KW"/>
</dbReference>
<gene>
    <name evidence="4" type="ORF">RHTO0S_06e04016g</name>
</gene>
<evidence type="ECO:0000256" key="1">
    <source>
        <dbReference type="RuleBase" id="RU363098"/>
    </source>
</evidence>
<dbReference type="GO" id="GO:0003723">
    <property type="term" value="F:RNA binding"/>
    <property type="evidence" value="ECO:0007669"/>
    <property type="project" value="UniProtKB-KW"/>
</dbReference>
<accession>A0A061B1Y4</accession>
<evidence type="ECO:0000259" key="3">
    <source>
        <dbReference type="Pfam" id="PF05183"/>
    </source>
</evidence>
<feature type="domain" description="RDRP core" evidence="3">
    <location>
        <begin position="196"/>
        <end position="354"/>
    </location>
</feature>
<dbReference type="PANTHER" id="PTHR23079:SF55">
    <property type="entry name" value="RNA-DIRECTED RNA POLYMERASE"/>
    <property type="match status" value="1"/>
</dbReference>
<dbReference type="InterPro" id="IPR007855">
    <property type="entry name" value="RDRP"/>
</dbReference>
<organism evidence="4">
    <name type="scientific">Rhodotorula toruloides</name>
    <name type="common">Yeast</name>
    <name type="synonym">Rhodosporidium toruloides</name>
    <dbReference type="NCBI Taxonomy" id="5286"/>
    <lineage>
        <taxon>Eukaryota</taxon>
        <taxon>Fungi</taxon>
        <taxon>Dikarya</taxon>
        <taxon>Basidiomycota</taxon>
        <taxon>Pucciniomycotina</taxon>
        <taxon>Microbotryomycetes</taxon>
        <taxon>Sporidiobolales</taxon>
        <taxon>Sporidiobolaceae</taxon>
        <taxon>Rhodotorula</taxon>
    </lineage>
</organism>
<feature type="region of interest" description="Disordered" evidence="2">
    <location>
        <begin position="1071"/>
        <end position="1095"/>
    </location>
</feature>
<evidence type="ECO:0000313" key="4">
    <source>
        <dbReference type="EMBL" id="CDR41667.1"/>
    </source>
</evidence>
<dbReference type="InterPro" id="IPR057596">
    <property type="entry name" value="RDRP_core"/>
</dbReference>
<feature type="region of interest" description="Disordered" evidence="2">
    <location>
        <begin position="1363"/>
        <end position="1384"/>
    </location>
</feature>
<sequence>MAAPRTPSKARHVDVLVPSAAPPRPMKALSPLRTSSTTSLLSPQAAKPVNIFAPVSKGSTTGAGGVTDDWRLENGRIVLVNAPSHLRMLSSCSWLHQYEHARYLHAGLSQSAVQLPCYPYKIVDGVERDHLDEMSSYLAAALLPRRIKPYDRGLLVEVPQYESKKELEAAFKRGTIHFSSNLSIARDGKAKPERLSVRLAPPAAGMGSALYRRFGSDRFFRLVLEDDLVRRAGTPLDSNPSSTKGEDPIRSAIKTFFDHPLVLFGRQYRPFCWKDGTAVYWAESGEGLETISLVDFAQRYLDVELNGSMSVAKYAARFELGLTTTTPTVIFRCEQVFRTPDINSDTLKLSFSAMNAICDEFRSKMPLEAQRLLPPPYVPSCIRGSVKPYAGAPSVEMVWQLDYATIDSPSSDVFIQLRPFEQGRTRPILKFHLVDKDGSVYSCIGPTTLKPVWVEGPPDQKEEVVMTDGCSLISMGAMRVVAQKLAASGREAKVTAAAMPTVAQGRIGPGKGVWTLAPRTPWNRWTAQGDNDVWIEVRDSQWKFKDHRTESFTFELHSVPSGKTGSKLGKQMFEVLAHCGVPTNVFREMLKKQIDEIRRVLWDYPDLPTLLYHVQRQCNILEDRTSKARITSNPGSLKRTNSDGPGAFDDDLDQVDEQQEQDVTSFVQDARLDPTSGAPNTVAEVVVEMLQSGFDPRQNPHLADKLKRVEESLIRKQISFRIAEDYSYTAFVVADHLGILDEGQFFFQLSERPLDANGLQIGAVLGPALLTRSPAIQPCDIQKATGVLCEAYAAYCDVIIVSTKGERSLCSILSGGDYDGDKLVVMTNPELVAGFDSSKANPSFADPPFADPDWFEVDRRRVVDHVKPMIDSHDDAALARAFMEGLHAGTQYGVLSVYHTTLAYTLGLDHPLTSEAGHLFCKALDGRKQGFSFSPDKWKELKATFFEPYKDKPRWTLCEDGKTAAKNVKYAKRPAEQGKHVMDELIREGEKAVDAAKMSWSDRLDSLVYTVEGDLADPWTTAWEPAANARHASPALFDDLCVILEHVKSIYAQYRQLFSEWRRDRELRDRTECAAGAPGSPTKSPSKSKEWSGSSKNQKEALLQLSKRFWSLVVDNAFQSAHLQGPAGAANVRVLMASCAYIEPLVPTFVPPANGVTLLRRLQDASPARPPAIAVTEALAISTSSSEVTVLHAKEVTVPKAPAAEDVEMEDSYGDDGLAWSQIPDDLTQAAVTSLGSTSSSQTATVVVSSSHPSNSTLTAPPSPAAAPRSPAKAPPAYSSYRARPFRDVAGRSEIRFCYDMAHRDVLALRADSLTRALHGDNPGATGIQAPKITPHILDVLQVAKRCATLAQARTKVRPRTLLKTADDSPPVSLGSPAKKARWT</sequence>
<dbReference type="EMBL" id="LK052941">
    <property type="protein sequence ID" value="CDR41667.1"/>
    <property type="molecule type" value="Genomic_DNA"/>
</dbReference>
<feature type="region of interest" description="Disordered" evidence="2">
    <location>
        <begin position="630"/>
        <end position="649"/>
    </location>
</feature>
<proteinExistence type="inferred from homology"/>
<dbReference type="Pfam" id="PF05183">
    <property type="entry name" value="RdRP"/>
    <property type="match status" value="2"/>
</dbReference>
<evidence type="ECO:0000256" key="2">
    <source>
        <dbReference type="SAM" id="MobiDB-lite"/>
    </source>
</evidence>
<feature type="region of interest" description="Disordered" evidence="2">
    <location>
        <begin position="1244"/>
        <end position="1279"/>
    </location>
</feature>
<feature type="compositionally biased region" description="Low complexity" evidence="2">
    <location>
        <begin position="1266"/>
        <end position="1279"/>
    </location>
</feature>
<keyword evidence="1" id="KW-0694">RNA-binding</keyword>